<evidence type="ECO:0000256" key="6">
    <source>
        <dbReference type="ARBA" id="ARBA00022691"/>
    </source>
</evidence>
<keyword evidence="3 7" id="KW-0963">Cytoplasm</keyword>
<evidence type="ECO:0000256" key="5">
    <source>
        <dbReference type="ARBA" id="ARBA00022679"/>
    </source>
</evidence>
<comment type="function">
    <text evidence="7">Catalyzes the methyl esterification of L-isoaspartyl residues in peptides and proteins that result from spontaneous decomposition of normal L-aspartyl and L-asparaginyl residues. It plays a role in the repair and/or degradation of damaged proteins.</text>
</comment>
<dbReference type="NCBIfam" id="NF001453">
    <property type="entry name" value="PRK00312.1"/>
    <property type="match status" value="1"/>
</dbReference>
<keyword evidence="9" id="KW-1185">Reference proteome</keyword>
<evidence type="ECO:0000256" key="3">
    <source>
        <dbReference type="ARBA" id="ARBA00022490"/>
    </source>
</evidence>
<dbReference type="PANTHER" id="PTHR11579">
    <property type="entry name" value="PROTEIN-L-ISOASPARTATE O-METHYLTRANSFERASE"/>
    <property type="match status" value="1"/>
</dbReference>
<dbReference type="SUPFAM" id="SSF53335">
    <property type="entry name" value="S-adenosyl-L-methionine-dependent methyltransferases"/>
    <property type="match status" value="1"/>
</dbReference>
<protein>
    <recommendedName>
        <fullName evidence="7">Protein-L-isoaspartate O-methyltransferase</fullName>
        <ecNumber evidence="7">2.1.1.77</ecNumber>
    </recommendedName>
    <alternativeName>
        <fullName evidence="7">L-isoaspartyl protein carboxyl methyltransferase</fullName>
    </alternativeName>
    <alternativeName>
        <fullName evidence="7">Protein L-isoaspartyl methyltransferase</fullName>
    </alternativeName>
    <alternativeName>
        <fullName evidence="7">Protein-beta-aspartate methyltransferase</fullName>
        <shortName evidence="7">PIMT</shortName>
    </alternativeName>
</protein>
<sequence>MDGHTAHRLIEELRASGITDERVLEAMARVPRDRFVAEEDQARAWQNAAMAIGHEQTISQPVIVAHMTECVLAAGPRRVLEVGTGSGYQAAILAELVEEVHSIERIRALHERAAGVLTELGYTRVQLRHGDGAAGWPEAAPFDAAIITAGTREPGEVLGGQIREGGIIIAPLEDEHGVQWLTRLVRQGDEWQRQRLEPVRFVPLRQGVSD</sequence>
<dbReference type="GO" id="GO:0005737">
    <property type="term" value="C:cytoplasm"/>
    <property type="evidence" value="ECO:0007669"/>
    <property type="project" value="UniProtKB-SubCell"/>
</dbReference>
<dbReference type="InterPro" id="IPR000682">
    <property type="entry name" value="PCMT"/>
</dbReference>
<comment type="caution">
    <text evidence="8">The sequence shown here is derived from an EMBL/GenBank/DDBJ whole genome shotgun (WGS) entry which is preliminary data.</text>
</comment>
<name>A0A420WWZ0_9GAMM</name>
<reference evidence="8 9" key="1">
    <citation type="submission" date="2018-10" db="EMBL/GenBank/DDBJ databases">
        <title>Genomic Encyclopedia of Type Strains, Phase IV (KMG-IV): sequencing the most valuable type-strain genomes for metagenomic binning, comparative biology and taxonomic classification.</title>
        <authorList>
            <person name="Goeker M."/>
        </authorList>
    </citation>
    <scope>NUCLEOTIDE SEQUENCE [LARGE SCALE GENOMIC DNA]</scope>
    <source>
        <strain evidence="8 9">DSM 23229</strain>
    </source>
</reference>
<dbReference type="Proteomes" id="UP000281975">
    <property type="component" value="Unassembled WGS sequence"/>
</dbReference>
<evidence type="ECO:0000313" key="8">
    <source>
        <dbReference type="EMBL" id="RKR04272.1"/>
    </source>
</evidence>
<comment type="similarity">
    <text evidence="2 7">Belongs to the methyltransferase superfamily. L-isoaspartyl/D-aspartyl protein methyltransferase family.</text>
</comment>
<dbReference type="GO" id="GO:0030091">
    <property type="term" value="P:protein repair"/>
    <property type="evidence" value="ECO:0007669"/>
    <property type="project" value="UniProtKB-UniRule"/>
</dbReference>
<organism evidence="8 9">
    <name type="scientific">Kushneria sinocarnis</name>
    <dbReference type="NCBI Taxonomy" id="595502"/>
    <lineage>
        <taxon>Bacteria</taxon>
        <taxon>Pseudomonadati</taxon>
        <taxon>Pseudomonadota</taxon>
        <taxon>Gammaproteobacteria</taxon>
        <taxon>Oceanospirillales</taxon>
        <taxon>Halomonadaceae</taxon>
        <taxon>Kushneria</taxon>
    </lineage>
</organism>
<evidence type="ECO:0000256" key="4">
    <source>
        <dbReference type="ARBA" id="ARBA00022603"/>
    </source>
</evidence>
<dbReference type="CDD" id="cd02440">
    <property type="entry name" value="AdoMet_MTases"/>
    <property type="match status" value="1"/>
</dbReference>
<proteinExistence type="inferred from homology"/>
<dbReference type="Gene3D" id="3.40.50.150">
    <property type="entry name" value="Vaccinia Virus protein VP39"/>
    <property type="match status" value="1"/>
</dbReference>
<dbReference type="RefSeq" id="WP_121172448.1">
    <property type="nucleotide sequence ID" value="NZ_RBIN01000004.1"/>
</dbReference>
<dbReference type="InterPro" id="IPR029063">
    <property type="entry name" value="SAM-dependent_MTases_sf"/>
</dbReference>
<dbReference type="FunFam" id="3.40.50.150:FF:000010">
    <property type="entry name" value="Protein-L-isoaspartate O-methyltransferase"/>
    <property type="match status" value="1"/>
</dbReference>
<dbReference type="HAMAP" id="MF_00090">
    <property type="entry name" value="PIMT"/>
    <property type="match status" value="1"/>
</dbReference>
<dbReference type="PANTHER" id="PTHR11579:SF0">
    <property type="entry name" value="PROTEIN-L-ISOASPARTATE(D-ASPARTATE) O-METHYLTRANSFERASE"/>
    <property type="match status" value="1"/>
</dbReference>
<keyword evidence="5 7" id="KW-0808">Transferase</keyword>
<dbReference type="GO" id="GO:0032259">
    <property type="term" value="P:methylation"/>
    <property type="evidence" value="ECO:0007669"/>
    <property type="project" value="UniProtKB-KW"/>
</dbReference>
<dbReference type="AlphaFoldDB" id="A0A420WWZ0"/>
<dbReference type="NCBIfam" id="TIGR00080">
    <property type="entry name" value="pimt"/>
    <property type="match status" value="1"/>
</dbReference>
<dbReference type="EMBL" id="RBIN01000004">
    <property type="protein sequence ID" value="RKR04272.1"/>
    <property type="molecule type" value="Genomic_DNA"/>
</dbReference>
<evidence type="ECO:0000256" key="2">
    <source>
        <dbReference type="ARBA" id="ARBA00005369"/>
    </source>
</evidence>
<gene>
    <name evidence="7" type="primary">pcm</name>
    <name evidence="8" type="ORF">C7446_1476</name>
</gene>
<evidence type="ECO:0000313" key="9">
    <source>
        <dbReference type="Proteomes" id="UP000281975"/>
    </source>
</evidence>
<accession>A0A420WWZ0</accession>
<keyword evidence="4 7" id="KW-0489">Methyltransferase</keyword>
<dbReference type="GO" id="GO:0004719">
    <property type="term" value="F:protein-L-isoaspartate (D-aspartate) O-methyltransferase activity"/>
    <property type="evidence" value="ECO:0007669"/>
    <property type="project" value="UniProtKB-UniRule"/>
</dbReference>
<comment type="catalytic activity">
    <reaction evidence="7">
        <text>[protein]-L-isoaspartate + S-adenosyl-L-methionine = [protein]-L-isoaspartate alpha-methyl ester + S-adenosyl-L-homocysteine</text>
        <dbReference type="Rhea" id="RHEA:12705"/>
        <dbReference type="Rhea" id="RHEA-COMP:12143"/>
        <dbReference type="Rhea" id="RHEA-COMP:12144"/>
        <dbReference type="ChEBI" id="CHEBI:57856"/>
        <dbReference type="ChEBI" id="CHEBI:59789"/>
        <dbReference type="ChEBI" id="CHEBI:90596"/>
        <dbReference type="ChEBI" id="CHEBI:90598"/>
        <dbReference type="EC" id="2.1.1.77"/>
    </reaction>
</comment>
<dbReference type="EC" id="2.1.1.77" evidence="7"/>
<evidence type="ECO:0000256" key="1">
    <source>
        <dbReference type="ARBA" id="ARBA00004496"/>
    </source>
</evidence>
<comment type="subcellular location">
    <subcellularLocation>
        <location evidence="1 7">Cytoplasm</location>
    </subcellularLocation>
</comment>
<dbReference type="OrthoDB" id="9810066at2"/>
<evidence type="ECO:0000256" key="7">
    <source>
        <dbReference type="HAMAP-Rule" id="MF_00090"/>
    </source>
</evidence>
<dbReference type="Pfam" id="PF01135">
    <property type="entry name" value="PCMT"/>
    <property type="match status" value="1"/>
</dbReference>
<keyword evidence="6 7" id="KW-0949">S-adenosyl-L-methionine</keyword>
<feature type="active site" evidence="7">
    <location>
        <position position="59"/>
    </location>
</feature>